<dbReference type="Ensembl" id="ENSPEMT00000032407.2">
    <property type="protein sequence ID" value="ENSPEMP00000027989.2"/>
    <property type="gene ID" value="ENSPEMG00000027180.1"/>
</dbReference>
<evidence type="ECO:0000313" key="2">
    <source>
        <dbReference type="Proteomes" id="UP000694547"/>
    </source>
</evidence>
<dbReference type="GeneTree" id="ENSGT00390000010849"/>
<reference evidence="2" key="1">
    <citation type="submission" date="2018-10" db="EMBL/GenBank/DDBJ databases">
        <title>Improved assembly of the deer mouse Peromyscus maniculatus genome.</title>
        <authorList>
            <person name="Lassance J.-M."/>
            <person name="Hoekstra H.E."/>
        </authorList>
    </citation>
    <scope>NUCLEOTIDE SEQUENCE [LARGE SCALE GENOMIC DNA]</scope>
</reference>
<keyword evidence="2" id="KW-1185">Reference proteome</keyword>
<sequence length="155" mass="16812">MGLVVLVSQGSGHTRHHLLIGRLCSGGEVLAQVVGNHGQTHQTHLEVLRIHMQFVTVELTQASKGALEVVQVFQAFTKGVNHLLAMGLHLGITHDSRGRGKVSKAVKEPLGPRVDSQQFHLSPQAGDQSLLSISQVHHGVCFCGCKSTQQYQKQM</sequence>
<evidence type="ECO:0000313" key="1">
    <source>
        <dbReference type="Ensembl" id="ENSPEMP00000027989.2"/>
    </source>
</evidence>
<dbReference type="Proteomes" id="UP000694547">
    <property type="component" value="Unassembled WGS sequence"/>
</dbReference>
<dbReference type="Ensembl" id="ENSPEMT00000031545.2">
    <property type="protein sequence ID" value="ENSPEMP00000027136.2"/>
    <property type="gene ID" value="ENSPEMG00000024314.1"/>
</dbReference>
<dbReference type="AlphaFoldDB" id="A0A8C8U1W5"/>
<organism evidence="1 2">
    <name type="scientific">Peromyscus maniculatus bairdii</name>
    <name type="common">Prairie deer mouse</name>
    <dbReference type="NCBI Taxonomy" id="230844"/>
    <lineage>
        <taxon>Eukaryota</taxon>
        <taxon>Metazoa</taxon>
        <taxon>Chordata</taxon>
        <taxon>Craniata</taxon>
        <taxon>Vertebrata</taxon>
        <taxon>Euteleostomi</taxon>
        <taxon>Mammalia</taxon>
        <taxon>Eutheria</taxon>
        <taxon>Euarchontoglires</taxon>
        <taxon>Glires</taxon>
        <taxon>Rodentia</taxon>
        <taxon>Myomorpha</taxon>
        <taxon>Muroidea</taxon>
        <taxon>Cricetidae</taxon>
        <taxon>Neotominae</taxon>
        <taxon>Peromyscus</taxon>
    </lineage>
</organism>
<protein>
    <submittedName>
        <fullName evidence="1">Uncharacterized protein</fullName>
    </submittedName>
</protein>
<reference evidence="1" key="2">
    <citation type="submission" date="2025-05" db="UniProtKB">
        <authorList>
            <consortium name="Ensembl"/>
        </authorList>
    </citation>
    <scope>IDENTIFICATION</scope>
</reference>
<name>A0A8C8U1W5_PERMB</name>
<proteinExistence type="predicted"/>
<accession>A0A8C8U1W5</accession>